<dbReference type="EMBL" id="CP034465">
    <property type="protein sequence ID" value="AZP04584.1"/>
    <property type="molecule type" value="Genomic_DNA"/>
</dbReference>
<dbReference type="GO" id="GO:0016787">
    <property type="term" value="F:hydrolase activity"/>
    <property type="evidence" value="ECO:0007669"/>
    <property type="project" value="InterPro"/>
</dbReference>
<keyword evidence="2" id="KW-0067">ATP-binding</keyword>
<dbReference type="PANTHER" id="PTHR30580:SF1">
    <property type="entry name" value="COMF OPERON PROTEIN 1"/>
    <property type="match status" value="1"/>
</dbReference>
<keyword evidence="6" id="KW-0347">Helicase</keyword>
<reference evidence="7" key="1">
    <citation type="submission" date="2018-12" db="EMBL/GenBank/DDBJ databases">
        <title>Complete genome sequencing of Jeotgalibaca sp. H21T32.</title>
        <authorList>
            <person name="Bae J.-W."/>
            <person name="Lee S.-Y."/>
        </authorList>
    </citation>
    <scope>NUCLEOTIDE SEQUENCE [LARGE SCALE GENOMIC DNA]</scope>
    <source>
        <strain evidence="7">H21T32</strain>
    </source>
</reference>
<keyword evidence="1" id="KW-0547">Nucleotide-binding</keyword>
<evidence type="ECO:0000256" key="2">
    <source>
        <dbReference type="ARBA" id="ARBA00022840"/>
    </source>
</evidence>
<dbReference type="GO" id="GO:0006302">
    <property type="term" value="P:double-strand break repair"/>
    <property type="evidence" value="ECO:0007669"/>
    <property type="project" value="TreeGrafter"/>
</dbReference>
<feature type="domain" description="Helicase C-terminal" evidence="5">
    <location>
        <begin position="299"/>
        <end position="453"/>
    </location>
</feature>
<dbReference type="Pfam" id="PF00271">
    <property type="entry name" value="Helicase_C"/>
    <property type="match status" value="1"/>
</dbReference>
<gene>
    <name evidence="6" type="ORF">EJN90_08020</name>
</gene>
<evidence type="ECO:0000256" key="1">
    <source>
        <dbReference type="ARBA" id="ARBA00022741"/>
    </source>
</evidence>
<dbReference type="InterPro" id="IPR001650">
    <property type="entry name" value="Helicase_C-like"/>
</dbReference>
<protein>
    <submittedName>
        <fullName evidence="6">DEAD/DEAH box helicase</fullName>
    </submittedName>
</protein>
<dbReference type="PANTHER" id="PTHR30580">
    <property type="entry name" value="PRIMOSOMAL PROTEIN N"/>
    <property type="match status" value="1"/>
</dbReference>
<dbReference type="GO" id="GO:0043138">
    <property type="term" value="F:3'-5' DNA helicase activity"/>
    <property type="evidence" value="ECO:0007669"/>
    <property type="project" value="TreeGrafter"/>
</dbReference>
<dbReference type="KEGG" id="jeh:EJN90_08020"/>
<keyword evidence="7" id="KW-1185">Reference proteome</keyword>
<evidence type="ECO:0000313" key="7">
    <source>
        <dbReference type="Proteomes" id="UP000273326"/>
    </source>
</evidence>
<dbReference type="Proteomes" id="UP000273326">
    <property type="component" value="Chromosome"/>
</dbReference>
<dbReference type="GO" id="GO:0005524">
    <property type="term" value="F:ATP binding"/>
    <property type="evidence" value="ECO:0007669"/>
    <property type="project" value="UniProtKB-KW"/>
</dbReference>
<name>A0A3S9HB62_9LACT</name>
<dbReference type="SMART" id="SM00487">
    <property type="entry name" value="DEXDc"/>
    <property type="match status" value="1"/>
</dbReference>
<keyword evidence="6" id="KW-0378">Hydrolase</keyword>
<dbReference type="GO" id="GO:0003677">
    <property type="term" value="F:DNA binding"/>
    <property type="evidence" value="ECO:0007669"/>
    <property type="project" value="UniProtKB-KW"/>
</dbReference>
<dbReference type="PROSITE" id="PS51192">
    <property type="entry name" value="HELICASE_ATP_BIND_1"/>
    <property type="match status" value="1"/>
</dbReference>
<keyword evidence="3" id="KW-0238">DNA-binding</keyword>
<feature type="domain" description="Helicase ATP-binding" evidence="4">
    <location>
        <begin position="115"/>
        <end position="267"/>
    </location>
</feature>
<sequence>MEKQLYGREVLLSEWNGKGEVLNQAKHRPAFEFIQNKWQCQRCGTNDPQLLIPGPCTCGEDCFYCSQCLNMGKVKKCSQLFSLPEKNDFLIMKTSPLAWKGQLSTEQERASKDIIQAVEKKENRLVWAVAGAGKTEMIFEGIAKCLREGGRVCIASPRIDVCLELAPRIREAFPSIPLALLYGKTEEPYDYTPLVISTTHQLLRFKAAFDLLIIDEIDSFPYHNSAILQFASRKARKENGALLYLTATPPRDMQKLVKEEKLAATVLPARYHRFPLPEVRCVWVGNWRRDIKRRKQKANFLRLMEQTIQNDRRFLLFLPHIHLMEELEHWLKEYYPEKNFTSVSAEDPLRIEKVKKMREEVYDFILTTTILERGVTFRDIDVIVLGAEDAVFTEASLVQIAGRVGRNKDYPKGNVWFCHFGYTKAIKGACKQIKEMNREARKRGLLNEDMPSV</sequence>
<dbReference type="SMART" id="SM00490">
    <property type="entry name" value="HELICc"/>
    <property type="match status" value="1"/>
</dbReference>
<dbReference type="OrthoDB" id="2077914at2"/>
<dbReference type="CDD" id="cd17925">
    <property type="entry name" value="DEXDc_ComFA"/>
    <property type="match status" value="1"/>
</dbReference>
<dbReference type="RefSeq" id="WP_126110134.1">
    <property type="nucleotide sequence ID" value="NZ_CP034465.1"/>
</dbReference>
<dbReference type="Gene3D" id="3.40.50.300">
    <property type="entry name" value="P-loop containing nucleotide triphosphate hydrolases"/>
    <property type="match status" value="2"/>
</dbReference>
<dbReference type="GO" id="GO:0006310">
    <property type="term" value="P:DNA recombination"/>
    <property type="evidence" value="ECO:0007669"/>
    <property type="project" value="TreeGrafter"/>
</dbReference>
<evidence type="ECO:0000259" key="5">
    <source>
        <dbReference type="PROSITE" id="PS51194"/>
    </source>
</evidence>
<dbReference type="Pfam" id="PF04851">
    <property type="entry name" value="ResIII"/>
    <property type="match status" value="1"/>
</dbReference>
<dbReference type="CDD" id="cd18785">
    <property type="entry name" value="SF2_C"/>
    <property type="match status" value="1"/>
</dbReference>
<dbReference type="PROSITE" id="PS51194">
    <property type="entry name" value="HELICASE_CTER"/>
    <property type="match status" value="1"/>
</dbReference>
<proteinExistence type="predicted"/>
<evidence type="ECO:0000259" key="4">
    <source>
        <dbReference type="PROSITE" id="PS51192"/>
    </source>
</evidence>
<dbReference type="SUPFAM" id="SSF52540">
    <property type="entry name" value="P-loop containing nucleoside triphosphate hydrolases"/>
    <property type="match status" value="1"/>
</dbReference>
<dbReference type="InterPro" id="IPR027417">
    <property type="entry name" value="P-loop_NTPase"/>
</dbReference>
<evidence type="ECO:0000256" key="3">
    <source>
        <dbReference type="ARBA" id="ARBA00023125"/>
    </source>
</evidence>
<dbReference type="InterPro" id="IPR014001">
    <property type="entry name" value="Helicase_ATP-bd"/>
</dbReference>
<dbReference type="GO" id="GO:0006270">
    <property type="term" value="P:DNA replication initiation"/>
    <property type="evidence" value="ECO:0007669"/>
    <property type="project" value="TreeGrafter"/>
</dbReference>
<organism evidence="6 7">
    <name type="scientific">Jeotgalibaca ciconiae</name>
    <dbReference type="NCBI Taxonomy" id="2496265"/>
    <lineage>
        <taxon>Bacteria</taxon>
        <taxon>Bacillati</taxon>
        <taxon>Bacillota</taxon>
        <taxon>Bacilli</taxon>
        <taxon>Lactobacillales</taxon>
        <taxon>Carnobacteriaceae</taxon>
        <taxon>Jeotgalibaca</taxon>
    </lineage>
</organism>
<dbReference type="InterPro" id="IPR006935">
    <property type="entry name" value="Helicase/UvrB_N"/>
</dbReference>
<evidence type="ECO:0000313" key="6">
    <source>
        <dbReference type="EMBL" id="AZP04584.1"/>
    </source>
</evidence>
<accession>A0A3S9HB62</accession>
<dbReference type="AlphaFoldDB" id="A0A3S9HB62"/>